<keyword evidence="1" id="KW-0378">Hydrolase</keyword>
<evidence type="ECO:0000313" key="2">
    <source>
        <dbReference type="Proteomes" id="UP000568273"/>
    </source>
</evidence>
<gene>
    <name evidence="1" type="ORF">HKO22_05720</name>
</gene>
<dbReference type="EMBL" id="JABDSR010000007">
    <property type="protein sequence ID" value="NMW85238.1"/>
    <property type="molecule type" value="Genomic_DNA"/>
</dbReference>
<dbReference type="Proteomes" id="UP000568273">
    <property type="component" value="Unassembled WGS sequence"/>
</dbReference>
<keyword evidence="2" id="KW-1185">Reference proteome</keyword>
<dbReference type="Pfam" id="PF09563">
    <property type="entry name" value="RE_LlaJI"/>
    <property type="match status" value="1"/>
</dbReference>
<comment type="caution">
    <text evidence="1">The sequence shown here is derived from an EMBL/GenBank/DDBJ whole genome shotgun (WGS) entry which is preliminary data.</text>
</comment>
<proteinExistence type="predicted"/>
<reference evidence="1" key="1">
    <citation type="submission" date="2020-04" db="EMBL/GenBank/DDBJ databases">
        <title>Peptoniphilus sp. nov. isolated from swine feces.</title>
        <authorList>
            <person name="Ryu S.W."/>
        </authorList>
    </citation>
    <scope>NUCLEOTIDE SEQUENCE [LARGE SCALE GENOMIC DNA]</scope>
    <source>
        <strain evidence="1">AGMB00490</strain>
    </source>
</reference>
<dbReference type="AlphaFoldDB" id="A0A848RBP1"/>
<sequence>MLLSDVITKPKWLHKESNVTHTASKTLIPDIISINNDTLSIYDAKYYKIILNEDELKNNPGVGDVTKQYLYELAYKEFALENNLNINRNAFLMPTEEDKAIRLGTVSMELFKIYNQLNFNDIEVILLPHEKIYDSYLENVKLDNNEIF</sequence>
<keyword evidence="1" id="KW-0540">Nuclease</keyword>
<evidence type="ECO:0000313" key="1">
    <source>
        <dbReference type="EMBL" id="NMW85238.1"/>
    </source>
</evidence>
<dbReference type="InterPro" id="IPR018579">
    <property type="entry name" value="Restrct_endonuc_II_LlaJI"/>
</dbReference>
<organism evidence="1 2">
    <name type="scientific">Peptoniphilus faecalis</name>
    <dbReference type="NCBI Taxonomy" id="2731255"/>
    <lineage>
        <taxon>Bacteria</taxon>
        <taxon>Bacillati</taxon>
        <taxon>Bacillota</taxon>
        <taxon>Tissierellia</taxon>
        <taxon>Tissierellales</taxon>
        <taxon>Peptoniphilaceae</taxon>
        <taxon>Peptoniphilus</taxon>
    </lineage>
</organism>
<accession>A0A848RBP1</accession>
<protein>
    <submittedName>
        <fullName evidence="1">LlaJI family restriction endonuclease</fullName>
    </submittedName>
</protein>
<dbReference type="GO" id="GO:0004519">
    <property type="term" value="F:endonuclease activity"/>
    <property type="evidence" value="ECO:0007669"/>
    <property type="project" value="UniProtKB-KW"/>
</dbReference>
<keyword evidence="1" id="KW-0255">Endonuclease</keyword>
<name>A0A848RBP1_9FIRM</name>